<feature type="transmembrane region" description="Helical" evidence="9">
    <location>
        <begin position="409"/>
        <end position="431"/>
    </location>
</feature>
<dbReference type="SUPFAM" id="SSF158791">
    <property type="entry name" value="MgtE N-terminal domain-like"/>
    <property type="match status" value="1"/>
</dbReference>
<comment type="similarity">
    <text evidence="2 9">Belongs to the SLC41A transporter family.</text>
</comment>
<dbReference type="Pfam" id="PF01769">
    <property type="entry name" value="MgtE"/>
    <property type="match status" value="1"/>
</dbReference>
<evidence type="ECO:0000256" key="3">
    <source>
        <dbReference type="ARBA" id="ARBA00022448"/>
    </source>
</evidence>
<comment type="function">
    <text evidence="9">Acts as a magnesium transporter.</text>
</comment>
<feature type="domain" description="CBS" evidence="10">
    <location>
        <begin position="188"/>
        <end position="244"/>
    </location>
</feature>
<dbReference type="AlphaFoldDB" id="A0A2H0LQ76"/>
<dbReference type="SMART" id="SM00116">
    <property type="entry name" value="CBS"/>
    <property type="match status" value="2"/>
</dbReference>
<dbReference type="GO" id="GO:0005886">
    <property type="term" value="C:plasma membrane"/>
    <property type="evidence" value="ECO:0007669"/>
    <property type="project" value="UniProtKB-SubCell"/>
</dbReference>
<feature type="domain" description="CBS" evidence="10">
    <location>
        <begin position="124"/>
        <end position="186"/>
    </location>
</feature>
<dbReference type="NCBIfam" id="TIGR00400">
    <property type="entry name" value="mgtE"/>
    <property type="match status" value="1"/>
</dbReference>
<dbReference type="InterPro" id="IPR000644">
    <property type="entry name" value="CBS_dom"/>
</dbReference>
<keyword evidence="9" id="KW-0479">Metal-binding</keyword>
<dbReference type="GO" id="GO:0015095">
    <property type="term" value="F:magnesium ion transmembrane transporter activity"/>
    <property type="evidence" value="ECO:0007669"/>
    <property type="project" value="UniProtKB-UniRule"/>
</dbReference>
<accession>A0A2H0LQ76</accession>
<evidence type="ECO:0000313" key="12">
    <source>
        <dbReference type="Proteomes" id="UP000230859"/>
    </source>
</evidence>
<dbReference type="EMBL" id="PCVY01000040">
    <property type="protein sequence ID" value="PIQ86593.1"/>
    <property type="molecule type" value="Genomic_DNA"/>
</dbReference>
<feature type="transmembrane region" description="Helical" evidence="9">
    <location>
        <begin position="344"/>
        <end position="365"/>
    </location>
</feature>
<keyword evidence="9" id="KW-1003">Cell membrane</keyword>
<evidence type="ECO:0000313" key="11">
    <source>
        <dbReference type="EMBL" id="PIQ86593.1"/>
    </source>
</evidence>
<dbReference type="SMART" id="SM00924">
    <property type="entry name" value="MgtE_N"/>
    <property type="match status" value="1"/>
</dbReference>
<dbReference type="SUPFAM" id="SSF161093">
    <property type="entry name" value="MgtE membrane domain-like"/>
    <property type="match status" value="1"/>
</dbReference>
<comment type="caution">
    <text evidence="11">The sequence shown here is derived from an EMBL/GenBank/DDBJ whole genome shotgun (WGS) entry which is preliminary data.</text>
</comment>
<dbReference type="InterPro" id="IPR046342">
    <property type="entry name" value="CBS_dom_sf"/>
</dbReference>
<name>A0A2H0LQ76_9BACT</name>
<dbReference type="InterPro" id="IPR036739">
    <property type="entry name" value="SLC41_membr_dom_sf"/>
</dbReference>
<protein>
    <recommendedName>
        <fullName evidence="9">Magnesium transporter MgtE</fullName>
    </recommendedName>
</protein>
<organism evidence="11 12">
    <name type="scientific">Candidatus Abzuiibacterium crystallinum</name>
    <dbReference type="NCBI Taxonomy" id="1974748"/>
    <lineage>
        <taxon>Bacteria</taxon>
        <taxon>Pseudomonadati</taxon>
        <taxon>Candidatus Omnitrophota</taxon>
        <taxon>Candidatus Abzuiibacterium</taxon>
    </lineage>
</organism>
<dbReference type="Proteomes" id="UP000230859">
    <property type="component" value="Unassembled WGS sequence"/>
</dbReference>
<keyword evidence="3 9" id="KW-0813">Transport</keyword>
<keyword evidence="5 9" id="KW-0460">Magnesium</keyword>
<feature type="transmembrane region" description="Helical" evidence="9">
    <location>
        <begin position="371"/>
        <end position="397"/>
    </location>
</feature>
<evidence type="ECO:0000256" key="4">
    <source>
        <dbReference type="ARBA" id="ARBA00022692"/>
    </source>
</evidence>
<evidence type="ECO:0000256" key="9">
    <source>
        <dbReference type="RuleBase" id="RU362011"/>
    </source>
</evidence>
<dbReference type="CDD" id="cd04606">
    <property type="entry name" value="CBS_pair_Mg_transporter"/>
    <property type="match status" value="1"/>
</dbReference>
<evidence type="ECO:0000259" key="10">
    <source>
        <dbReference type="PROSITE" id="PS51371"/>
    </source>
</evidence>
<evidence type="ECO:0000256" key="7">
    <source>
        <dbReference type="ARBA" id="ARBA00023136"/>
    </source>
</evidence>
<gene>
    <name evidence="11" type="primary">mgtE</name>
    <name evidence="11" type="ORF">COV74_04235</name>
</gene>
<evidence type="ECO:0000256" key="5">
    <source>
        <dbReference type="ARBA" id="ARBA00022842"/>
    </source>
</evidence>
<dbReference type="Pfam" id="PF03448">
    <property type="entry name" value="MgtE_N"/>
    <property type="match status" value="1"/>
</dbReference>
<evidence type="ECO:0000256" key="2">
    <source>
        <dbReference type="ARBA" id="ARBA00009749"/>
    </source>
</evidence>
<dbReference type="Gene3D" id="1.25.60.10">
    <property type="entry name" value="MgtE N-terminal domain-like"/>
    <property type="match status" value="1"/>
</dbReference>
<dbReference type="PANTHER" id="PTHR43773">
    <property type="entry name" value="MAGNESIUM TRANSPORTER MGTE"/>
    <property type="match status" value="1"/>
</dbReference>
<keyword evidence="8" id="KW-0129">CBS domain</keyword>
<keyword evidence="6 9" id="KW-1133">Transmembrane helix</keyword>
<dbReference type="InterPro" id="IPR006668">
    <property type="entry name" value="Mg_transptr_MgtE_intracell_dom"/>
</dbReference>
<reference evidence="11 12" key="1">
    <citation type="submission" date="2017-09" db="EMBL/GenBank/DDBJ databases">
        <title>Depth-based differentiation of microbial function through sediment-hosted aquifers and enrichment of novel symbionts in the deep terrestrial subsurface.</title>
        <authorList>
            <person name="Probst A.J."/>
            <person name="Ladd B."/>
            <person name="Jarett J.K."/>
            <person name="Geller-Mcgrath D.E."/>
            <person name="Sieber C.M."/>
            <person name="Emerson J.B."/>
            <person name="Anantharaman K."/>
            <person name="Thomas B.C."/>
            <person name="Malmstrom R."/>
            <person name="Stieglmeier M."/>
            <person name="Klingl A."/>
            <person name="Woyke T."/>
            <person name="Ryan C.M."/>
            <person name="Banfield J.F."/>
        </authorList>
    </citation>
    <scope>NUCLEOTIDE SEQUENCE [LARGE SCALE GENOMIC DNA]</scope>
    <source>
        <strain evidence="11">CG11_big_fil_rev_8_21_14_0_20_45_26</strain>
    </source>
</reference>
<sequence>MTTRDALIPIVRKYFEEDPLRAAHSLETLSEEEAISVLKTLAPTLISQAFPYLSLNYASSLLKDLPQDLRNEILDKLDPQQAASILSDLPQEGRAAVSETLSPHIKHKLQEYLNYPEDSAGRIMSTDYLALHTDLQVKDAIAKIRSMARRKNPESYGYVVDHENHLVGVLNMRDLLLAQSQATLDVVMRKDIFAVPFTMDREQVAEELSKRGFFAAPVVDNEKRLLGVIKAEHLLDDVQEEATEDFQKMFGAGGDERAFSPVGFSLKMRLPWLHVNLATAFLAAFVVACFEDIIAKLTILAVFLPVVAGQGGNAGAQSLAVVIRGLVMREIPPKKAAQLILKEAWLGTVGGVATGLVTALVAWWWAGNPMLGVVIGLAMIVNLSIAGFAGAAIPIVMKRIGLDPAQCSNIILTTVTDVMGFFSFLGLAVLFESYLI</sequence>
<dbReference type="InterPro" id="IPR006667">
    <property type="entry name" value="SLC41_membr_dom"/>
</dbReference>
<dbReference type="Gene3D" id="1.10.357.20">
    <property type="entry name" value="SLC41 divalent cation transporters, integral membrane domain"/>
    <property type="match status" value="1"/>
</dbReference>
<comment type="subunit">
    <text evidence="9">Homodimer.</text>
</comment>
<keyword evidence="7 9" id="KW-0472">Membrane</keyword>
<feature type="transmembrane region" description="Helical" evidence="9">
    <location>
        <begin position="275"/>
        <end position="294"/>
    </location>
</feature>
<dbReference type="SUPFAM" id="SSF54631">
    <property type="entry name" value="CBS-domain pair"/>
    <property type="match status" value="1"/>
</dbReference>
<dbReference type="InterPro" id="IPR006669">
    <property type="entry name" value="MgtE_transporter"/>
</dbReference>
<proteinExistence type="inferred from homology"/>
<evidence type="ECO:0000256" key="6">
    <source>
        <dbReference type="ARBA" id="ARBA00022989"/>
    </source>
</evidence>
<evidence type="ECO:0000256" key="8">
    <source>
        <dbReference type="PROSITE-ProRule" id="PRU00703"/>
    </source>
</evidence>
<comment type="subcellular location">
    <subcellularLocation>
        <location evidence="9">Cell membrane</location>
        <topology evidence="9">Multi-pass membrane protein</topology>
    </subcellularLocation>
    <subcellularLocation>
        <location evidence="1">Membrane</location>
        <topology evidence="1">Multi-pass membrane protein</topology>
    </subcellularLocation>
</comment>
<dbReference type="GO" id="GO:0046872">
    <property type="term" value="F:metal ion binding"/>
    <property type="evidence" value="ECO:0007669"/>
    <property type="project" value="UniProtKB-KW"/>
</dbReference>
<dbReference type="Gene3D" id="3.10.580.10">
    <property type="entry name" value="CBS-domain"/>
    <property type="match status" value="1"/>
</dbReference>
<dbReference type="InterPro" id="IPR038076">
    <property type="entry name" value="MgtE_N_sf"/>
</dbReference>
<feature type="transmembrane region" description="Helical" evidence="9">
    <location>
        <begin position="300"/>
        <end position="323"/>
    </location>
</feature>
<keyword evidence="4 9" id="KW-0812">Transmembrane</keyword>
<dbReference type="PANTHER" id="PTHR43773:SF1">
    <property type="entry name" value="MAGNESIUM TRANSPORTER MGTE"/>
    <property type="match status" value="1"/>
</dbReference>
<dbReference type="PROSITE" id="PS51371">
    <property type="entry name" value="CBS"/>
    <property type="match status" value="2"/>
</dbReference>
<dbReference type="Pfam" id="PF00571">
    <property type="entry name" value="CBS"/>
    <property type="match status" value="2"/>
</dbReference>
<evidence type="ECO:0000256" key="1">
    <source>
        <dbReference type="ARBA" id="ARBA00004141"/>
    </source>
</evidence>